<dbReference type="AlphaFoldDB" id="A0A653DIU1"/>
<accession>A0A653DIU1</accession>
<dbReference type="InterPro" id="IPR013783">
    <property type="entry name" value="Ig-like_fold"/>
</dbReference>
<feature type="domain" description="Ig-like" evidence="3">
    <location>
        <begin position="54"/>
        <end position="125"/>
    </location>
</feature>
<dbReference type="PROSITE" id="PS50835">
    <property type="entry name" value="IG_LIKE"/>
    <property type="match status" value="1"/>
</dbReference>
<dbReference type="SUPFAM" id="SSF48726">
    <property type="entry name" value="Immunoglobulin"/>
    <property type="match status" value="1"/>
</dbReference>
<dbReference type="InterPro" id="IPR007110">
    <property type="entry name" value="Ig-like_dom"/>
</dbReference>
<evidence type="ECO:0000256" key="1">
    <source>
        <dbReference type="ARBA" id="ARBA00023157"/>
    </source>
</evidence>
<dbReference type="PANTHER" id="PTHR21261">
    <property type="entry name" value="BEAT PROTEIN"/>
    <property type="match status" value="1"/>
</dbReference>
<dbReference type="InterPro" id="IPR013162">
    <property type="entry name" value="CD80_C2-set"/>
</dbReference>
<name>A0A653DIU1_CALMS</name>
<dbReference type="Gene3D" id="2.60.40.10">
    <property type="entry name" value="Immunoglobulins"/>
    <property type="match status" value="1"/>
</dbReference>
<sequence>MMHRQRDSQSNSKEVTLTDVERETSGEFKCEVSADAPLFHTDIRSAKLLVAEIPEGHPVLRTEMLKVAPGAKLRANCTTPGSYPKMNVTWYINDQEHLGAPSTTYHYQIIKFLSTQSSLNFDNLSRLPELSIKEPRYTKL</sequence>
<gene>
    <name evidence="4" type="ORF">CALMAC_LOCUS17457</name>
</gene>
<evidence type="ECO:0000313" key="5">
    <source>
        <dbReference type="Proteomes" id="UP000410492"/>
    </source>
</evidence>
<evidence type="ECO:0000313" key="4">
    <source>
        <dbReference type="EMBL" id="VEN59452.1"/>
    </source>
</evidence>
<dbReference type="OrthoDB" id="6351205at2759"/>
<dbReference type="InterPro" id="IPR036179">
    <property type="entry name" value="Ig-like_dom_sf"/>
</dbReference>
<evidence type="ECO:0000256" key="2">
    <source>
        <dbReference type="SAM" id="MobiDB-lite"/>
    </source>
</evidence>
<protein>
    <recommendedName>
        <fullName evidence="3">Ig-like domain-containing protein</fullName>
    </recommendedName>
</protein>
<reference evidence="4 5" key="1">
    <citation type="submission" date="2019-01" db="EMBL/GenBank/DDBJ databases">
        <authorList>
            <person name="Sayadi A."/>
        </authorList>
    </citation>
    <scope>NUCLEOTIDE SEQUENCE [LARGE SCALE GENOMIC DNA]</scope>
</reference>
<keyword evidence="1" id="KW-1015">Disulfide bond</keyword>
<feature type="region of interest" description="Disordered" evidence="2">
    <location>
        <begin position="1"/>
        <end position="20"/>
    </location>
</feature>
<organism evidence="4 5">
    <name type="scientific">Callosobruchus maculatus</name>
    <name type="common">Southern cowpea weevil</name>
    <name type="synonym">Pulse bruchid</name>
    <dbReference type="NCBI Taxonomy" id="64391"/>
    <lineage>
        <taxon>Eukaryota</taxon>
        <taxon>Metazoa</taxon>
        <taxon>Ecdysozoa</taxon>
        <taxon>Arthropoda</taxon>
        <taxon>Hexapoda</taxon>
        <taxon>Insecta</taxon>
        <taxon>Pterygota</taxon>
        <taxon>Neoptera</taxon>
        <taxon>Endopterygota</taxon>
        <taxon>Coleoptera</taxon>
        <taxon>Polyphaga</taxon>
        <taxon>Cucujiformia</taxon>
        <taxon>Chrysomeloidea</taxon>
        <taxon>Chrysomelidae</taxon>
        <taxon>Bruchinae</taxon>
        <taxon>Bruchini</taxon>
        <taxon>Callosobruchus</taxon>
    </lineage>
</organism>
<keyword evidence="5" id="KW-1185">Reference proteome</keyword>
<dbReference type="PANTHER" id="PTHR21261:SF17">
    <property type="entry name" value="BEAT VI"/>
    <property type="match status" value="1"/>
</dbReference>
<proteinExistence type="predicted"/>
<evidence type="ECO:0000259" key="3">
    <source>
        <dbReference type="PROSITE" id="PS50835"/>
    </source>
</evidence>
<dbReference type="Proteomes" id="UP000410492">
    <property type="component" value="Unassembled WGS sequence"/>
</dbReference>
<dbReference type="Pfam" id="PF08205">
    <property type="entry name" value="C2-set_2"/>
    <property type="match status" value="1"/>
</dbReference>
<dbReference type="EMBL" id="CAACVG010012034">
    <property type="protein sequence ID" value="VEN59452.1"/>
    <property type="molecule type" value="Genomic_DNA"/>
</dbReference>